<dbReference type="eggNOG" id="ENOG502TFZP">
    <property type="taxonomic scope" value="Eukaryota"/>
</dbReference>
<dbReference type="PaxDb" id="6239-F49C12.4"/>
<dbReference type="UCSC" id="F49C12.4">
    <property type="organism name" value="c. elegans"/>
</dbReference>
<keyword evidence="3" id="KW-0808">Transferase</keyword>
<dbReference type="PANTHER" id="PTHR22989:SF13">
    <property type="entry name" value="METHYLTRANSFERASE FKBM DOMAIN-CONTAINING PROTEIN"/>
    <property type="match status" value="1"/>
</dbReference>
<keyword evidence="1" id="KW-0472">Membrane</keyword>
<dbReference type="KEGG" id="cel:CELE_F49C12.4"/>
<gene>
    <name evidence="3" type="ORF">CELE_F49C12.4</name>
    <name evidence="3 5" type="ORF">F49C12.4</name>
</gene>
<evidence type="ECO:0000313" key="4">
    <source>
        <dbReference type="Proteomes" id="UP000001940"/>
    </source>
</evidence>
<dbReference type="Pfam" id="PF05050">
    <property type="entry name" value="Methyltransf_21"/>
    <property type="match status" value="1"/>
</dbReference>
<protein>
    <submittedName>
        <fullName evidence="3">Methyltransferase FkbM domain-containing protein</fullName>
    </submittedName>
</protein>
<dbReference type="RefSeq" id="NP_501626.1">
    <property type="nucleotide sequence ID" value="NM_069225.1"/>
</dbReference>
<reference evidence="3 4" key="1">
    <citation type="journal article" date="1998" name="Science">
        <title>Genome sequence of the nematode C. elegans: a platform for investigating biology.</title>
        <authorList>
            <consortium name="The C. elegans sequencing consortium"/>
            <person name="Sulson J.E."/>
            <person name="Waterston R."/>
        </authorList>
    </citation>
    <scope>NUCLEOTIDE SEQUENCE [LARGE SCALE GENOMIC DNA]</scope>
    <source>
        <strain evidence="3 4">Bristol N2</strain>
    </source>
</reference>
<dbReference type="OrthoDB" id="10006218at2759"/>
<accession>Q20582</accession>
<dbReference type="AGR" id="WB:WBGene00009874"/>
<feature type="transmembrane region" description="Helical" evidence="1">
    <location>
        <begin position="20"/>
        <end position="39"/>
    </location>
</feature>
<name>Q20582_CAEEL</name>
<dbReference type="WormBase" id="F49C12.4">
    <property type="protein sequence ID" value="CE03364"/>
    <property type="gene ID" value="WBGene00009874"/>
</dbReference>
<dbReference type="InParanoid" id="Q20582"/>
<sequence>MKVLLPHHFGDGPSRSPSCFKFLILTLVLLGFILLFISITRDSENLATPEKIKSSGKYEGHQIFKAFTDCVLPKLNPYRGNHDLFWSAFVNKTSECDNLKEYESLTIRPVANKDEVKFIILPNKETNITMVTLGIGHDVSGEITLKQIWPKTEFFGADPSSDINKDLYEKELGGKYFQYAVGGQNGMQEAFVLGKNEGDYRTKTVMHIGAEIFFRDEIKKQKIDILWMDIEGHEFPVMDMLHRDGPFDKKGVKICQINVEIHKDIDNGITGERQMFHDFVWKLMGDGRYVMVKPFSVWFYHDFIRTVLINVYDKECTDLYVK</sequence>
<dbReference type="GO" id="GO:0032259">
    <property type="term" value="P:methylation"/>
    <property type="evidence" value="ECO:0007669"/>
    <property type="project" value="UniProtKB-KW"/>
</dbReference>
<dbReference type="HOGENOM" id="CLU_054633_1_0_1"/>
<dbReference type="AlphaFoldDB" id="Q20582"/>
<dbReference type="GeneID" id="186027"/>
<keyword evidence="1" id="KW-0812">Transmembrane</keyword>
<proteinExistence type="predicted"/>
<dbReference type="InterPro" id="IPR006342">
    <property type="entry name" value="FkbM_mtfrase"/>
</dbReference>
<keyword evidence="1" id="KW-1133">Transmembrane helix</keyword>
<dbReference type="EMBL" id="BX284604">
    <property type="protein sequence ID" value="CAA92509.1"/>
    <property type="molecule type" value="Genomic_DNA"/>
</dbReference>
<dbReference type="GO" id="GO:0008168">
    <property type="term" value="F:methyltransferase activity"/>
    <property type="evidence" value="ECO:0007669"/>
    <property type="project" value="UniProtKB-KW"/>
</dbReference>
<organism evidence="3 4">
    <name type="scientific">Caenorhabditis elegans</name>
    <dbReference type="NCBI Taxonomy" id="6239"/>
    <lineage>
        <taxon>Eukaryota</taxon>
        <taxon>Metazoa</taxon>
        <taxon>Ecdysozoa</taxon>
        <taxon>Nematoda</taxon>
        <taxon>Chromadorea</taxon>
        <taxon>Rhabditida</taxon>
        <taxon>Rhabditina</taxon>
        <taxon>Rhabditomorpha</taxon>
        <taxon>Rhabditoidea</taxon>
        <taxon>Rhabditidae</taxon>
        <taxon>Peloderinae</taxon>
        <taxon>Caenorhabditis</taxon>
    </lineage>
</organism>
<dbReference type="PANTHER" id="PTHR22989">
    <property type="entry name" value="UNCHARACTERIZED DUF13 C.ELEGANS"/>
    <property type="match status" value="1"/>
</dbReference>
<dbReference type="CTD" id="186027"/>
<dbReference type="Proteomes" id="UP000001940">
    <property type="component" value="Chromosome IV"/>
</dbReference>
<feature type="domain" description="Methyltransferase FkbM" evidence="2">
    <location>
        <begin position="80"/>
        <end position="314"/>
    </location>
</feature>
<dbReference type="PhylomeDB" id="Q20582"/>
<evidence type="ECO:0000256" key="1">
    <source>
        <dbReference type="SAM" id="Phobius"/>
    </source>
</evidence>
<evidence type="ECO:0000313" key="3">
    <source>
        <dbReference type="EMBL" id="CAA92509.1"/>
    </source>
</evidence>
<evidence type="ECO:0000259" key="2">
    <source>
        <dbReference type="Pfam" id="PF05050"/>
    </source>
</evidence>
<dbReference type="PIR" id="T22410">
    <property type="entry name" value="T22410"/>
</dbReference>
<keyword evidence="4" id="KW-1185">Reference proteome</keyword>
<evidence type="ECO:0000313" key="5">
    <source>
        <dbReference type="WormBase" id="F49C12.4"/>
    </source>
</evidence>
<dbReference type="FunCoup" id="Q20582">
    <property type="interactions" value="10"/>
</dbReference>
<keyword evidence="3" id="KW-0489">Methyltransferase</keyword>